<evidence type="ECO:0000256" key="5">
    <source>
        <dbReference type="ARBA" id="ARBA00022692"/>
    </source>
</evidence>
<comment type="subcellular location">
    <subcellularLocation>
        <location evidence="1">Membrane</location>
        <topology evidence="1">Multi-pass membrane protein</topology>
    </subcellularLocation>
</comment>
<dbReference type="GO" id="GO:0008654">
    <property type="term" value="P:phospholipid biosynthetic process"/>
    <property type="evidence" value="ECO:0007669"/>
    <property type="project" value="UniProtKB-KW"/>
</dbReference>
<comment type="caution">
    <text evidence="13">The sequence shown here is derived from an EMBL/GenBank/DDBJ whole genome shotgun (WGS) entry which is preliminary data.</text>
</comment>
<dbReference type="Proteomes" id="UP000649829">
    <property type="component" value="Unassembled WGS sequence"/>
</dbReference>
<keyword evidence="9" id="KW-0594">Phospholipid biosynthesis</keyword>
<feature type="transmembrane region" description="Helical" evidence="12">
    <location>
        <begin position="196"/>
        <end position="214"/>
    </location>
</feature>
<dbReference type="RefSeq" id="WP_028288045.1">
    <property type="nucleotide sequence ID" value="NZ_BMLF01000001.1"/>
</dbReference>
<organism evidence="13 14">
    <name type="scientific">Pseudooceanicola nanhaiensis</name>
    <dbReference type="NCBI Taxonomy" id="375761"/>
    <lineage>
        <taxon>Bacteria</taxon>
        <taxon>Pseudomonadati</taxon>
        <taxon>Pseudomonadota</taxon>
        <taxon>Alphaproteobacteria</taxon>
        <taxon>Rhodobacterales</taxon>
        <taxon>Paracoccaceae</taxon>
        <taxon>Pseudooceanicola</taxon>
    </lineage>
</organism>
<feature type="transmembrane region" description="Helical" evidence="12">
    <location>
        <begin position="165"/>
        <end position="184"/>
    </location>
</feature>
<reference evidence="13" key="1">
    <citation type="journal article" date="2014" name="Int. J. Syst. Evol. Microbiol.">
        <title>Complete genome sequence of Corynebacterium casei LMG S-19264T (=DSM 44701T), isolated from a smear-ripened cheese.</title>
        <authorList>
            <consortium name="US DOE Joint Genome Institute (JGI-PGF)"/>
            <person name="Walter F."/>
            <person name="Albersmeier A."/>
            <person name="Kalinowski J."/>
            <person name="Ruckert C."/>
        </authorList>
    </citation>
    <scope>NUCLEOTIDE SEQUENCE</scope>
    <source>
        <strain evidence="13">CGMCC 1.6293</strain>
    </source>
</reference>
<dbReference type="GO" id="GO:0016020">
    <property type="term" value="C:membrane"/>
    <property type="evidence" value="ECO:0007669"/>
    <property type="project" value="UniProtKB-SubCell"/>
</dbReference>
<keyword evidence="3" id="KW-0444">Lipid biosynthesis</keyword>
<evidence type="ECO:0000256" key="3">
    <source>
        <dbReference type="ARBA" id="ARBA00022516"/>
    </source>
</evidence>
<comment type="similarity">
    <text evidence="2 11">Belongs to the CDP-alcohol phosphatidyltransferase class-I family.</text>
</comment>
<evidence type="ECO:0000256" key="11">
    <source>
        <dbReference type="RuleBase" id="RU003750"/>
    </source>
</evidence>
<dbReference type="InterPro" id="IPR000462">
    <property type="entry name" value="CDP-OH_P_trans"/>
</dbReference>
<keyword evidence="4 11" id="KW-0808">Transferase</keyword>
<protein>
    <submittedName>
        <fullName evidence="13">CDP-diacylglycerol--serine O-phosphatidyltransferase</fullName>
    </submittedName>
</protein>
<dbReference type="InterPro" id="IPR050324">
    <property type="entry name" value="CDP-alcohol_PTase-I"/>
</dbReference>
<feature type="transmembrane region" description="Helical" evidence="12">
    <location>
        <begin position="12"/>
        <end position="38"/>
    </location>
</feature>
<keyword evidence="7" id="KW-0443">Lipid metabolism</keyword>
<dbReference type="GO" id="GO:0016780">
    <property type="term" value="F:phosphotransferase activity, for other substituted phosphate groups"/>
    <property type="evidence" value="ECO:0007669"/>
    <property type="project" value="InterPro"/>
</dbReference>
<dbReference type="PROSITE" id="PS00379">
    <property type="entry name" value="CDP_ALCOHOL_P_TRANSF"/>
    <property type="match status" value="1"/>
</dbReference>
<dbReference type="PANTHER" id="PTHR14269">
    <property type="entry name" value="CDP-DIACYLGLYCEROL--GLYCEROL-3-PHOSPHATE 3-PHOSPHATIDYLTRANSFERASE-RELATED"/>
    <property type="match status" value="1"/>
</dbReference>
<proteinExistence type="inferred from homology"/>
<keyword evidence="14" id="KW-1185">Reference proteome</keyword>
<evidence type="ECO:0000256" key="7">
    <source>
        <dbReference type="ARBA" id="ARBA00023098"/>
    </source>
</evidence>
<reference evidence="13" key="2">
    <citation type="submission" date="2020-09" db="EMBL/GenBank/DDBJ databases">
        <authorList>
            <person name="Sun Q."/>
            <person name="Zhou Y."/>
        </authorList>
    </citation>
    <scope>NUCLEOTIDE SEQUENCE</scope>
    <source>
        <strain evidence="13">CGMCC 1.6293</strain>
    </source>
</reference>
<keyword evidence="8 12" id="KW-0472">Membrane</keyword>
<feature type="transmembrane region" description="Helical" evidence="12">
    <location>
        <begin position="220"/>
        <end position="237"/>
    </location>
</feature>
<feature type="transmembrane region" description="Helical" evidence="12">
    <location>
        <begin position="135"/>
        <end position="159"/>
    </location>
</feature>
<evidence type="ECO:0000256" key="2">
    <source>
        <dbReference type="ARBA" id="ARBA00010441"/>
    </source>
</evidence>
<gene>
    <name evidence="13" type="ORF">GCM10011534_20410</name>
</gene>
<dbReference type="InterPro" id="IPR043130">
    <property type="entry name" value="CDP-OH_PTrfase_TM_dom"/>
</dbReference>
<dbReference type="Gene3D" id="1.20.120.1760">
    <property type="match status" value="1"/>
</dbReference>
<feature type="transmembrane region" description="Helical" evidence="12">
    <location>
        <begin position="104"/>
        <end position="123"/>
    </location>
</feature>
<accession>A0A917WFL4</accession>
<evidence type="ECO:0000256" key="12">
    <source>
        <dbReference type="SAM" id="Phobius"/>
    </source>
</evidence>
<evidence type="ECO:0000256" key="6">
    <source>
        <dbReference type="ARBA" id="ARBA00022989"/>
    </source>
</evidence>
<evidence type="ECO:0000313" key="13">
    <source>
        <dbReference type="EMBL" id="GGL98334.1"/>
    </source>
</evidence>
<evidence type="ECO:0000256" key="9">
    <source>
        <dbReference type="ARBA" id="ARBA00023209"/>
    </source>
</evidence>
<keyword evidence="5 12" id="KW-0812">Transmembrane</keyword>
<dbReference type="AlphaFoldDB" id="A0A917WFL4"/>
<dbReference type="EMBL" id="BMLF01000001">
    <property type="protein sequence ID" value="GGL98334.1"/>
    <property type="molecule type" value="Genomic_DNA"/>
</dbReference>
<sequence length="248" mass="26699">MRGPREDGGRDLLLVRLLPNLVTLLAVCAGMTGIRFAFTGEFEWAVRMVLIAGVLDGLDGRLARLMRSQSPVGAELDSLSDFLNFGVAPALILYFWSLHEIGGIGWITCLCFALCCVLRLARFNAEAKSGLGGSGAYFTGIPSPAGAVLALMPMVLSFIAAMPDIFPPTLTALYVVLVGLAMISRMPTFSFKNIRVSRLNAPFVLLGVVLLGAALLIYPWATLAVLSGVYAVTIALAQMKRFRKKKED</sequence>
<keyword evidence="6 12" id="KW-1133">Transmembrane helix</keyword>
<evidence type="ECO:0000256" key="4">
    <source>
        <dbReference type="ARBA" id="ARBA00022679"/>
    </source>
</evidence>
<keyword evidence="10" id="KW-1208">Phospholipid metabolism</keyword>
<evidence type="ECO:0000256" key="10">
    <source>
        <dbReference type="ARBA" id="ARBA00023264"/>
    </source>
</evidence>
<evidence type="ECO:0000313" key="14">
    <source>
        <dbReference type="Proteomes" id="UP000649829"/>
    </source>
</evidence>
<dbReference type="InterPro" id="IPR048254">
    <property type="entry name" value="CDP_ALCOHOL_P_TRANSF_CS"/>
</dbReference>
<dbReference type="PANTHER" id="PTHR14269:SF61">
    <property type="entry name" value="CDP-DIACYLGLYCEROL--SERINE O-PHOSPHATIDYLTRANSFERASE"/>
    <property type="match status" value="1"/>
</dbReference>
<evidence type="ECO:0000256" key="8">
    <source>
        <dbReference type="ARBA" id="ARBA00023136"/>
    </source>
</evidence>
<dbReference type="Pfam" id="PF01066">
    <property type="entry name" value="CDP-OH_P_transf"/>
    <property type="match status" value="1"/>
</dbReference>
<evidence type="ECO:0000256" key="1">
    <source>
        <dbReference type="ARBA" id="ARBA00004141"/>
    </source>
</evidence>
<name>A0A917WFL4_9RHOB</name>